<protein>
    <recommendedName>
        <fullName evidence="3">SIR2-like domain-containing protein</fullName>
    </recommendedName>
</protein>
<dbReference type="AlphaFoldDB" id="A0AAE5RY51"/>
<dbReference type="EMBL" id="NXEJ01000005">
    <property type="protein sequence ID" value="POO51806.1"/>
    <property type="molecule type" value="Genomic_DNA"/>
</dbReference>
<sequence>MFKDNTVFVVGAGASAEFGLPVGWDLLQTIKTNCNFEGKMWHLLREGPAAIFNHYRDIFGCNTPDENWDFQLRMIASAQILAGIESADSIDEYIFRYTHDPIIAEVGKLQITYAISLAEKSSTMGDSFERLPQSLDGTWIWAFTKALINGVRADQVDSIGQNITIICFNYDRCIEHYLEYALVRSFHDLTHAEARKIVAKINIIHPYGSLGDLEQFPFGQTFDFARMTGNIITWSESVRDPKMVEDMQTAIKSAEQIVFMGFAFATQNLKLMTPLPDKSVLSAYMTRKPPDVYATAFAIPKEVENSLKSKIIEMYMGQLNISAHQAIHFQYGAKCKEFFDIHRLNLVK</sequence>
<gene>
    <name evidence="1" type="ORF">CPJ18_09965</name>
</gene>
<proteinExistence type="predicted"/>
<organism evidence="1 2">
    <name type="scientific">Agrobacterium rosae</name>
    <dbReference type="NCBI Taxonomy" id="1972867"/>
    <lineage>
        <taxon>Bacteria</taxon>
        <taxon>Pseudomonadati</taxon>
        <taxon>Pseudomonadota</taxon>
        <taxon>Alphaproteobacteria</taxon>
        <taxon>Hyphomicrobiales</taxon>
        <taxon>Rhizobiaceae</taxon>
        <taxon>Rhizobium/Agrobacterium group</taxon>
        <taxon>Agrobacterium</taxon>
    </lineage>
</organism>
<evidence type="ECO:0008006" key="3">
    <source>
        <dbReference type="Google" id="ProtNLM"/>
    </source>
</evidence>
<reference evidence="1 2" key="1">
    <citation type="journal article" date="2018" name="Syst. Appl. Microbiol.">
        <title>Agrobacterium rosae sp. nov., isolated from galls on different agricultural crops.</title>
        <authorList>
            <person name="Kuzmanovic N."/>
            <person name="Pulawska J."/>
            <person name="Smalla K."/>
            <person name="Nesme X."/>
        </authorList>
    </citation>
    <scope>NUCLEOTIDE SEQUENCE [LARGE SCALE GENOMIC DNA]</scope>
    <source>
        <strain evidence="1 2">NCPPB 1650</strain>
    </source>
</reference>
<accession>A0AAE5RY51</accession>
<comment type="caution">
    <text evidence="1">The sequence shown here is derived from an EMBL/GenBank/DDBJ whole genome shotgun (WGS) entry which is preliminary data.</text>
</comment>
<dbReference type="GeneID" id="86879665"/>
<evidence type="ECO:0000313" key="2">
    <source>
        <dbReference type="Proteomes" id="UP000237447"/>
    </source>
</evidence>
<dbReference type="RefSeq" id="WP_103657960.1">
    <property type="nucleotide sequence ID" value="NZ_NXEJ01000005.1"/>
</dbReference>
<evidence type="ECO:0000313" key="1">
    <source>
        <dbReference type="EMBL" id="POO51806.1"/>
    </source>
</evidence>
<name>A0AAE5RY51_9HYPH</name>
<dbReference type="Proteomes" id="UP000237447">
    <property type="component" value="Unassembled WGS sequence"/>
</dbReference>